<reference evidence="3" key="1">
    <citation type="submission" date="2020-06" db="EMBL/GenBank/DDBJ databases">
        <authorList>
            <person name="Li T."/>
            <person name="Hu X."/>
            <person name="Zhang T."/>
            <person name="Song X."/>
            <person name="Zhang H."/>
            <person name="Dai N."/>
            <person name="Sheng W."/>
            <person name="Hou X."/>
            <person name="Wei L."/>
        </authorList>
    </citation>
    <scope>NUCLEOTIDE SEQUENCE</scope>
    <source>
        <strain evidence="3">KEN8</strain>
        <tissue evidence="3">Leaf</tissue>
    </source>
</reference>
<dbReference type="EMBL" id="JACGWM010000007">
    <property type="protein sequence ID" value="KAL0363377.1"/>
    <property type="molecule type" value="Genomic_DNA"/>
</dbReference>
<dbReference type="InterPro" id="IPR012340">
    <property type="entry name" value="NA-bd_OB-fold"/>
</dbReference>
<evidence type="ECO:0000259" key="2">
    <source>
        <dbReference type="SMART" id="SM01376"/>
    </source>
</evidence>
<dbReference type="PANTHER" id="PTHR11673">
    <property type="entry name" value="TRANSLATION INITIATION FACTOR 5A FAMILY MEMBER"/>
    <property type="match status" value="1"/>
</dbReference>
<name>A0AAW2Q6J7_9LAMI</name>
<proteinExistence type="predicted"/>
<feature type="domain" description="Translation initiation factor 5A C-terminal" evidence="2">
    <location>
        <begin position="75"/>
        <end position="131"/>
    </location>
</feature>
<gene>
    <name evidence="3" type="ORF">Scaly_1292900</name>
</gene>
<dbReference type="InterPro" id="IPR020189">
    <property type="entry name" value="IF5A_C"/>
</dbReference>
<accession>A0AAW2Q6J7</accession>
<keyword evidence="3" id="KW-0396">Initiation factor</keyword>
<evidence type="ECO:0000313" key="3">
    <source>
        <dbReference type="EMBL" id="KAL0363377.1"/>
    </source>
</evidence>
<dbReference type="Pfam" id="PF01287">
    <property type="entry name" value="eIF-5a"/>
    <property type="match status" value="1"/>
</dbReference>
<feature type="transmembrane region" description="Helical" evidence="1">
    <location>
        <begin position="7"/>
        <end position="27"/>
    </location>
</feature>
<keyword evidence="1" id="KW-0812">Transmembrane</keyword>
<feature type="transmembrane region" description="Helical" evidence="1">
    <location>
        <begin position="61"/>
        <end position="82"/>
    </location>
</feature>
<dbReference type="GO" id="GO:0043022">
    <property type="term" value="F:ribosome binding"/>
    <property type="evidence" value="ECO:0007669"/>
    <property type="project" value="InterPro"/>
</dbReference>
<dbReference type="Gene3D" id="2.40.50.140">
    <property type="entry name" value="Nucleic acid-binding proteins"/>
    <property type="match status" value="1"/>
</dbReference>
<dbReference type="AlphaFoldDB" id="A0AAW2Q6J7"/>
<dbReference type="GO" id="GO:0045901">
    <property type="term" value="P:positive regulation of translational elongation"/>
    <property type="evidence" value="ECO:0007669"/>
    <property type="project" value="InterPro"/>
</dbReference>
<dbReference type="InterPro" id="IPR001884">
    <property type="entry name" value="IF5A-like"/>
</dbReference>
<keyword evidence="3" id="KW-0648">Protein biosynthesis</keyword>
<reference evidence="3" key="2">
    <citation type="journal article" date="2024" name="Plant">
        <title>Genomic evolution and insights into agronomic trait innovations of Sesamum species.</title>
        <authorList>
            <person name="Miao H."/>
            <person name="Wang L."/>
            <person name="Qu L."/>
            <person name="Liu H."/>
            <person name="Sun Y."/>
            <person name="Le M."/>
            <person name="Wang Q."/>
            <person name="Wei S."/>
            <person name="Zheng Y."/>
            <person name="Lin W."/>
            <person name="Duan Y."/>
            <person name="Cao H."/>
            <person name="Xiong S."/>
            <person name="Wang X."/>
            <person name="Wei L."/>
            <person name="Li C."/>
            <person name="Ma Q."/>
            <person name="Ju M."/>
            <person name="Zhao R."/>
            <person name="Li G."/>
            <person name="Mu C."/>
            <person name="Tian Q."/>
            <person name="Mei H."/>
            <person name="Zhang T."/>
            <person name="Gao T."/>
            <person name="Zhang H."/>
        </authorList>
    </citation>
    <scope>NUCLEOTIDE SEQUENCE</scope>
    <source>
        <strain evidence="3">KEN8</strain>
    </source>
</reference>
<comment type="caution">
    <text evidence="3">The sequence shown here is derived from an EMBL/GenBank/DDBJ whole genome shotgun (WGS) entry which is preliminary data.</text>
</comment>
<evidence type="ECO:0000256" key="1">
    <source>
        <dbReference type="SAM" id="Phobius"/>
    </source>
</evidence>
<keyword evidence="1" id="KW-1133">Transmembrane helix</keyword>
<dbReference type="GO" id="GO:0003746">
    <property type="term" value="F:translation elongation factor activity"/>
    <property type="evidence" value="ECO:0007669"/>
    <property type="project" value="InterPro"/>
</dbReference>
<organism evidence="3">
    <name type="scientific">Sesamum calycinum</name>
    <dbReference type="NCBI Taxonomy" id="2727403"/>
    <lineage>
        <taxon>Eukaryota</taxon>
        <taxon>Viridiplantae</taxon>
        <taxon>Streptophyta</taxon>
        <taxon>Embryophyta</taxon>
        <taxon>Tracheophyta</taxon>
        <taxon>Spermatophyta</taxon>
        <taxon>Magnoliopsida</taxon>
        <taxon>eudicotyledons</taxon>
        <taxon>Gunneridae</taxon>
        <taxon>Pentapetalae</taxon>
        <taxon>asterids</taxon>
        <taxon>lamiids</taxon>
        <taxon>Lamiales</taxon>
        <taxon>Pedaliaceae</taxon>
        <taxon>Sesamum</taxon>
    </lineage>
</organism>
<keyword evidence="1" id="KW-0472">Membrane</keyword>
<dbReference type="SUPFAM" id="SSF50249">
    <property type="entry name" value="Nucleic acid-binding proteins"/>
    <property type="match status" value="1"/>
</dbReference>
<dbReference type="GO" id="GO:0003723">
    <property type="term" value="F:RNA binding"/>
    <property type="evidence" value="ECO:0007669"/>
    <property type="project" value="InterPro"/>
</dbReference>
<sequence length="137" mass="15000">MHKEKGFGITIVSDLLVSGSFIVHMHVVEVKLANMDMPSVTLLQSTYSMAKSLEISSHPPIIVMCLTLIVLMISILTSLKMVSLVSESGNTKDYFKLPTDENLLNQIKSGFEEGKDLVVCAMGEEQICALKDIGPKN</sequence>
<dbReference type="GO" id="GO:0045905">
    <property type="term" value="P:positive regulation of translational termination"/>
    <property type="evidence" value="ECO:0007669"/>
    <property type="project" value="InterPro"/>
</dbReference>
<protein>
    <submittedName>
        <fullName evidence="3">Eukaryotic translation initiation factor 5A</fullName>
    </submittedName>
</protein>
<dbReference type="GO" id="GO:0003743">
    <property type="term" value="F:translation initiation factor activity"/>
    <property type="evidence" value="ECO:0007669"/>
    <property type="project" value="UniProtKB-KW"/>
</dbReference>
<dbReference type="SMART" id="SM01376">
    <property type="entry name" value="eIF-5a"/>
    <property type="match status" value="1"/>
</dbReference>